<feature type="region of interest" description="Disordered" evidence="1">
    <location>
        <begin position="48"/>
        <end position="90"/>
    </location>
</feature>
<dbReference type="EMBL" id="JAACJM010000024">
    <property type="protein sequence ID" value="KAF5366250.1"/>
    <property type="molecule type" value="Genomic_DNA"/>
</dbReference>
<reference evidence="2 3" key="1">
    <citation type="journal article" date="2020" name="ISME J.">
        <title>Uncovering the hidden diversity of litter-decomposition mechanisms in mushroom-forming fungi.</title>
        <authorList>
            <person name="Floudas D."/>
            <person name="Bentzer J."/>
            <person name="Ahren D."/>
            <person name="Johansson T."/>
            <person name="Persson P."/>
            <person name="Tunlid A."/>
        </authorList>
    </citation>
    <scope>NUCLEOTIDE SEQUENCE [LARGE SCALE GENOMIC DNA]</scope>
    <source>
        <strain evidence="2 3">CBS 291.85</strain>
    </source>
</reference>
<proteinExistence type="predicted"/>
<gene>
    <name evidence="2" type="ORF">D9758_005816</name>
</gene>
<feature type="compositionally biased region" description="Basic and acidic residues" evidence="1">
    <location>
        <begin position="80"/>
        <end position="90"/>
    </location>
</feature>
<feature type="compositionally biased region" description="Low complexity" evidence="1">
    <location>
        <begin position="48"/>
        <end position="61"/>
    </location>
</feature>
<keyword evidence="3" id="KW-1185">Reference proteome</keyword>
<dbReference type="Proteomes" id="UP000559256">
    <property type="component" value="Unassembled WGS sequence"/>
</dbReference>
<evidence type="ECO:0000313" key="3">
    <source>
        <dbReference type="Proteomes" id="UP000559256"/>
    </source>
</evidence>
<sequence length="90" mass="10096">MPRLYLDVMVPHLEAIYPTVIILLSHLYKNHQDSILESLSQPLEFAAAPAPIPSSQSDPSAFGRGHDTQDGMNENENDIQEVRRRDSVIV</sequence>
<comment type="caution">
    <text evidence="2">The sequence shown here is derived from an EMBL/GenBank/DDBJ whole genome shotgun (WGS) entry which is preliminary data.</text>
</comment>
<evidence type="ECO:0000313" key="2">
    <source>
        <dbReference type="EMBL" id="KAF5366250.1"/>
    </source>
</evidence>
<dbReference type="OrthoDB" id="3174319at2759"/>
<evidence type="ECO:0000256" key="1">
    <source>
        <dbReference type="SAM" id="MobiDB-lite"/>
    </source>
</evidence>
<name>A0A8H5GK67_9AGAR</name>
<protein>
    <submittedName>
        <fullName evidence="2">Uncharacterized protein</fullName>
    </submittedName>
</protein>
<accession>A0A8H5GK67</accession>
<dbReference type="AlphaFoldDB" id="A0A8H5GK67"/>
<organism evidence="2 3">
    <name type="scientific">Tetrapyrgos nigripes</name>
    <dbReference type="NCBI Taxonomy" id="182062"/>
    <lineage>
        <taxon>Eukaryota</taxon>
        <taxon>Fungi</taxon>
        <taxon>Dikarya</taxon>
        <taxon>Basidiomycota</taxon>
        <taxon>Agaricomycotina</taxon>
        <taxon>Agaricomycetes</taxon>
        <taxon>Agaricomycetidae</taxon>
        <taxon>Agaricales</taxon>
        <taxon>Marasmiineae</taxon>
        <taxon>Marasmiaceae</taxon>
        <taxon>Tetrapyrgos</taxon>
    </lineage>
</organism>